<dbReference type="AlphaFoldDB" id="A0AA37TSY2"/>
<dbReference type="PANTHER" id="PTHR28255:SF1">
    <property type="entry name" value="UPF0303 PROTEIN YBR137W"/>
    <property type="match status" value="1"/>
</dbReference>
<dbReference type="InterPro" id="IPR010371">
    <property type="entry name" value="YBR137W-like"/>
</dbReference>
<accession>A0AA37TSY2</accession>
<dbReference type="Proteomes" id="UP001157355">
    <property type="component" value="Unassembled WGS sequence"/>
</dbReference>
<dbReference type="EMBL" id="BSPP01000007">
    <property type="protein sequence ID" value="GLS87179.1"/>
    <property type="molecule type" value="Genomic_DNA"/>
</dbReference>
<comment type="caution">
    <text evidence="1">The sequence shown here is derived from an EMBL/GenBank/DDBJ whole genome shotgun (WGS) entry which is preliminary data.</text>
</comment>
<dbReference type="RefSeq" id="WP_284325356.1">
    <property type="nucleotide sequence ID" value="NZ_BSPP01000007.1"/>
</dbReference>
<evidence type="ECO:0000313" key="2">
    <source>
        <dbReference type="Proteomes" id="UP001157355"/>
    </source>
</evidence>
<dbReference type="PANTHER" id="PTHR28255">
    <property type="match status" value="1"/>
</dbReference>
<protein>
    <submittedName>
        <fullName evidence="1">UPF0303 protein</fullName>
    </submittedName>
</protein>
<dbReference type="InterPro" id="IPR005624">
    <property type="entry name" value="PduO/GlcC-like"/>
</dbReference>
<dbReference type="InterPro" id="IPR038084">
    <property type="entry name" value="PduO/GlcC-like_sf"/>
</dbReference>
<proteinExistence type="predicted"/>
<gene>
    <name evidence="1" type="ORF">GCM10010873_21530</name>
</gene>
<dbReference type="Pfam" id="PF03928">
    <property type="entry name" value="HbpS-like"/>
    <property type="match status" value="1"/>
</dbReference>
<dbReference type="SUPFAM" id="SSF143744">
    <property type="entry name" value="GlcG-like"/>
    <property type="match status" value="1"/>
</dbReference>
<dbReference type="Gene3D" id="3.30.450.150">
    <property type="entry name" value="Haem-degrading domain"/>
    <property type="match status" value="1"/>
</dbReference>
<evidence type="ECO:0000313" key="1">
    <source>
        <dbReference type="EMBL" id="GLS87179.1"/>
    </source>
</evidence>
<sequence length="150" mass="15524">MTPTCASLEAEYAALTFPRFAEAEAQALGAQLIALAGTAPVVINIRTPDRVYFHAALPGSAPLNDLWIKRKSNTALLFQLPSFLVGARNREAGHLLSRNGLAEADYADNGGAVPIKVAGVGVVACATVSGLPQAEDHALVVAAMQAFLAG</sequence>
<name>A0AA37TSY2_9RHOB</name>
<reference evidence="1 2" key="1">
    <citation type="journal article" date="2014" name="Int. J. Syst. Evol. Microbiol.">
        <title>Complete genome sequence of Corynebacterium casei LMG S-19264T (=DSM 44701T), isolated from a smear-ripened cheese.</title>
        <authorList>
            <consortium name="US DOE Joint Genome Institute (JGI-PGF)"/>
            <person name="Walter F."/>
            <person name="Albersmeier A."/>
            <person name="Kalinowski J."/>
            <person name="Ruckert C."/>
        </authorList>
    </citation>
    <scope>NUCLEOTIDE SEQUENCE [LARGE SCALE GENOMIC DNA]</scope>
    <source>
        <strain evidence="1 2">NBRC 111766</strain>
    </source>
</reference>
<organism evidence="1 2">
    <name type="scientific">Cypionkella aquatica</name>
    <dbReference type="NCBI Taxonomy" id="1756042"/>
    <lineage>
        <taxon>Bacteria</taxon>
        <taxon>Pseudomonadati</taxon>
        <taxon>Pseudomonadota</taxon>
        <taxon>Alphaproteobacteria</taxon>
        <taxon>Rhodobacterales</taxon>
        <taxon>Paracoccaceae</taxon>
        <taxon>Cypionkella</taxon>
    </lineage>
</organism>
<keyword evidence="2" id="KW-1185">Reference proteome</keyword>